<evidence type="ECO:0000313" key="3">
    <source>
        <dbReference type="Proteomes" id="UP001501319"/>
    </source>
</evidence>
<dbReference type="PANTHER" id="PTHR37488:SF2">
    <property type="entry name" value="DUF1275 DOMAIN-CONTAINING PROTEIN"/>
    <property type="match status" value="1"/>
</dbReference>
<feature type="transmembrane region" description="Helical" evidence="1">
    <location>
        <begin position="43"/>
        <end position="63"/>
    </location>
</feature>
<name>A0ABN2F2R3_9ACTN</name>
<keyword evidence="3" id="KW-1185">Reference proteome</keyword>
<keyword evidence="1" id="KW-0472">Membrane</keyword>
<dbReference type="EMBL" id="BAAANE010000004">
    <property type="protein sequence ID" value="GAA1628012.1"/>
    <property type="molecule type" value="Genomic_DNA"/>
</dbReference>
<keyword evidence="1" id="KW-0812">Transmembrane</keyword>
<accession>A0ABN2F2R3</accession>
<gene>
    <name evidence="2" type="ORF">GCM10009744_14860</name>
</gene>
<feature type="transmembrane region" description="Helical" evidence="1">
    <location>
        <begin position="108"/>
        <end position="125"/>
    </location>
</feature>
<feature type="transmembrane region" description="Helical" evidence="1">
    <location>
        <begin position="75"/>
        <end position="96"/>
    </location>
</feature>
<feature type="transmembrane region" description="Helical" evidence="1">
    <location>
        <begin position="163"/>
        <end position="180"/>
    </location>
</feature>
<dbReference type="Pfam" id="PF06912">
    <property type="entry name" value="DUF1275"/>
    <property type="match status" value="1"/>
</dbReference>
<dbReference type="InterPro" id="IPR010699">
    <property type="entry name" value="DUF1275"/>
</dbReference>
<evidence type="ECO:0000256" key="1">
    <source>
        <dbReference type="SAM" id="Phobius"/>
    </source>
</evidence>
<evidence type="ECO:0000313" key="2">
    <source>
        <dbReference type="EMBL" id="GAA1628012.1"/>
    </source>
</evidence>
<keyword evidence="1" id="KW-1133">Transmembrane helix</keyword>
<organism evidence="2 3">
    <name type="scientific">Kribbella alba</name>
    <dbReference type="NCBI Taxonomy" id="190197"/>
    <lineage>
        <taxon>Bacteria</taxon>
        <taxon>Bacillati</taxon>
        <taxon>Actinomycetota</taxon>
        <taxon>Actinomycetes</taxon>
        <taxon>Propionibacteriales</taxon>
        <taxon>Kribbellaceae</taxon>
        <taxon>Kribbella</taxon>
    </lineage>
</organism>
<dbReference type="Proteomes" id="UP001501319">
    <property type="component" value="Unassembled WGS sequence"/>
</dbReference>
<sequence length="214" mass="21341">MSLTAATGLIDAVSYLALGRTFVANMTGNVVFLGFAVSPESGFTVVAPLFSLAGFLLGSLVGGRAAAVLEDRPRRWLGIVFGAQALLLAIAALLVATDVLQRTGGTSYGLIFLLAGCFGVQNATVRHAGPKDMTTTVLTLTLTGLAADSVLGGGRSASPYRRLGSVAAMLAGAAVGALLLQATISGVILLAAAAVAVAAGIFVFGPAPAEAPKP</sequence>
<protein>
    <submittedName>
        <fullName evidence="2">YoaK family protein</fullName>
    </submittedName>
</protein>
<comment type="caution">
    <text evidence="2">The sequence shown here is derived from an EMBL/GenBank/DDBJ whole genome shotgun (WGS) entry which is preliminary data.</text>
</comment>
<feature type="transmembrane region" description="Helical" evidence="1">
    <location>
        <begin position="187"/>
        <end position="207"/>
    </location>
</feature>
<reference evidence="2 3" key="1">
    <citation type="journal article" date="2019" name="Int. J. Syst. Evol. Microbiol.">
        <title>The Global Catalogue of Microorganisms (GCM) 10K type strain sequencing project: providing services to taxonomists for standard genome sequencing and annotation.</title>
        <authorList>
            <consortium name="The Broad Institute Genomics Platform"/>
            <consortium name="The Broad Institute Genome Sequencing Center for Infectious Disease"/>
            <person name="Wu L."/>
            <person name="Ma J."/>
        </authorList>
    </citation>
    <scope>NUCLEOTIDE SEQUENCE [LARGE SCALE GENOMIC DNA]</scope>
    <source>
        <strain evidence="2 3">JCM 14306</strain>
    </source>
</reference>
<proteinExistence type="predicted"/>
<dbReference type="PANTHER" id="PTHR37488">
    <property type="entry name" value="DUF1275 DOMAIN-CONTAINING PROTEIN"/>
    <property type="match status" value="1"/>
</dbReference>